<sequence length="472" mass="51328">MKAALNSFKKKLAQLGRSMLVPVTAMPVAGILSRIASPDMLDIPLLKSAGDIVFGNMDILFALGAVVAFAKAKDKVSPMVASLLSILVLKSTLAALDETISMGIFAGIIVGCFTAWIFNHSKDWKTPKIFDFFTGEKFVITLAPIATVGLGYVLSFIWPPIQMVLDGFAIGIAKLGAVGVFIFGFLNRLLIPVGLHHVFNSYIYFNLGSYTQADGTVVTGEMTRFLAGDPTAGLFLSMFFVVMMFGLPGAALAMYKCAKKRKSEVKGLMTSSAITSFVTGITEPLEFSFMFVAPQLYFVHALYTGLAGAVCYLLGIRIGFSSGGNIIDLVLNWGLGSNVILIIPVGIAFFALYYFTFRFLIVKYNLKTLGREDDFIDSEEITEEEKNATLSNKNYAYIAKKIVENLGGAANIENIGHCMTRLRVETKDASLMNLEKIKQMGVKGVITLSDTSVQIIIGSEVQQVMAEIEQII</sequence>
<dbReference type="InterPro" id="IPR001996">
    <property type="entry name" value="PTS_IIB_1"/>
</dbReference>
<feature type="transmembrane region" description="Helical" evidence="12">
    <location>
        <begin position="233"/>
        <end position="255"/>
    </location>
</feature>
<comment type="caution">
    <text evidence="15">The sequence shown here is derived from an EMBL/GenBank/DDBJ whole genome shotgun (WGS) entry which is preliminary data.</text>
</comment>
<dbReference type="PANTHER" id="PTHR30009:SF4">
    <property type="entry name" value="PTS SYSTEM N-ACETYLGLUCOSAMINE-SPECIFIC EIICBA COMPONENT"/>
    <property type="match status" value="1"/>
</dbReference>
<feature type="transmembrane region" description="Helical" evidence="12">
    <location>
        <begin position="296"/>
        <end position="320"/>
    </location>
</feature>
<dbReference type="InterPro" id="IPR003352">
    <property type="entry name" value="PTS_EIIC"/>
</dbReference>
<dbReference type="SUPFAM" id="SSF55604">
    <property type="entry name" value="Glucose permease domain IIB"/>
    <property type="match status" value="1"/>
</dbReference>
<keyword evidence="8" id="KW-0418">Kinase</keyword>
<comment type="subcellular location">
    <subcellularLocation>
        <location evidence="1">Cell membrane</location>
        <topology evidence="1">Multi-pass membrane protein</topology>
    </subcellularLocation>
</comment>
<feature type="transmembrane region" description="Helical" evidence="12">
    <location>
        <begin position="138"/>
        <end position="161"/>
    </location>
</feature>
<evidence type="ECO:0000256" key="9">
    <source>
        <dbReference type="ARBA" id="ARBA00022989"/>
    </source>
</evidence>
<dbReference type="GO" id="GO:0090563">
    <property type="term" value="F:protein-phosphocysteine-sugar phosphotransferase activity"/>
    <property type="evidence" value="ECO:0007669"/>
    <property type="project" value="TreeGrafter"/>
</dbReference>
<dbReference type="InterPro" id="IPR018113">
    <property type="entry name" value="PTrfase_EIIB_Cys"/>
</dbReference>
<evidence type="ECO:0000256" key="12">
    <source>
        <dbReference type="SAM" id="Phobius"/>
    </source>
</evidence>
<dbReference type="PROSITE" id="PS51103">
    <property type="entry name" value="PTS_EIIC_TYPE_1"/>
    <property type="match status" value="1"/>
</dbReference>
<keyword evidence="3" id="KW-1003">Cell membrane</keyword>
<evidence type="ECO:0000259" key="14">
    <source>
        <dbReference type="PROSITE" id="PS51103"/>
    </source>
</evidence>
<dbReference type="CDD" id="cd00212">
    <property type="entry name" value="PTS_IIB_glc"/>
    <property type="match status" value="1"/>
</dbReference>
<evidence type="ECO:0000259" key="13">
    <source>
        <dbReference type="PROSITE" id="PS51098"/>
    </source>
</evidence>
<accession>A0A1Y4LJ12</accession>
<gene>
    <name evidence="15" type="ORF">B5F17_02620</name>
</gene>
<reference evidence="16" key="1">
    <citation type="submission" date="2017-04" db="EMBL/GenBank/DDBJ databases">
        <title>Function of individual gut microbiota members based on whole genome sequencing of pure cultures obtained from chicken caecum.</title>
        <authorList>
            <person name="Medvecky M."/>
            <person name="Cejkova D."/>
            <person name="Polansky O."/>
            <person name="Karasova D."/>
            <person name="Kubasova T."/>
            <person name="Cizek A."/>
            <person name="Rychlik I."/>
        </authorList>
    </citation>
    <scope>NUCLEOTIDE SEQUENCE [LARGE SCALE GENOMIC DNA]</scope>
    <source>
        <strain evidence="16">An180</strain>
    </source>
</reference>
<dbReference type="InterPro" id="IPR036878">
    <property type="entry name" value="Glu_permease_IIB"/>
</dbReference>
<evidence type="ECO:0000256" key="1">
    <source>
        <dbReference type="ARBA" id="ARBA00004651"/>
    </source>
</evidence>
<evidence type="ECO:0000256" key="10">
    <source>
        <dbReference type="ARBA" id="ARBA00023136"/>
    </source>
</evidence>
<evidence type="ECO:0000256" key="5">
    <source>
        <dbReference type="ARBA" id="ARBA00022679"/>
    </source>
</evidence>
<feature type="transmembrane region" description="Helical" evidence="12">
    <location>
        <begin position="167"/>
        <end position="186"/>
    </location>
</feature>
<keyword evidence="5" id="KW-0808">Transferase</keyword>
<feature type="transmembrane region" description="Helical" evidence="12">
    <location>
        <begin position="340"/>
        <end position="361"/>
    </location>
</feature>
<keyword evidence="7 12" id="KW-0812">Transmembrane</keyword>
<dbReference type="GO" id="GO:0009401">
    <property type="term" value="P:phosphoenolpyruvate-dependent sugar phosphotransferase system"/>
    <property type="evidence" value="ECO:0007669"/>
    <property type="project" value="UniProtKB-KW"/>
</dbReference>
<dbReference type="Pfam" id="PF02378">
    <property type="entry name" value="PTS_EIIC"/>
    <property type="match status" value="1"/>
</dbReference>
<dbReference type="GO" id="GO:0016301">
    <property type="term" value="F:kinase activity"/>
    <property type="evidence" value="ECO:0007669"/>
    <property type="project" value="UniProtKB-KW"/>
</dbReference>
<feature type="domain" description="PTS EIIB type-1" evidence="13">
    <location>
        <begin position="396"/>
        <end position="472"/>
    </location>
</feature>
<evidence type="ECO:0000313" key="15">
    <source>
        <dbReference type="EMBL" id="OUP54122.1"/>
    </source>
</evidence>
<dbReference type="NCBIfam" id="TIGR00826">
    <property type="entry name" value="EIIB_glc"/>
    <property type="match status" value="1"/>
</dbReference>
<dbReference type="Proteomes" id="UP000195897">
    <property type="component" value="Unassembled WGS sequence"/>
</dbReference>
<dbReference type="InterPro" id="IPR050429">
    <property type="entry name" value="PTS_Glucose_EIICBA"/>
</dbReference>
<dbReference type="PROSITE" id="PS51098">
    <property type="entry name" value="PTS_EIIB_TYPE_1"/>
    <property type="match status" value="1"/>
</dbReference>
<evidence type="ECO:0000313" key="16">
    <source>
        <dbReference type="Proteomes" id="UP000195897"/>
    </source>
</evidence>
<evidence type="ECO:0000256" key="7">
    <source>
        <dbReference type="ARBA" id="ARBA00022692"/>
    </source>
</evidence>
<evidence type="ECO:0000256" key="8">
    <source>
        <dbReference type="ARBA" id="ARBA00022777"/>
    </source>
</evidence>
<dbReference type="Gene3D" id="3.30.1360.60">
    <property type="entry name" value="Glucose permease domain IIB"/>
    <property type="match status" value="1"/>
</dbReference>
<feature type="active site" description="Phosphocysteine intermediate; for EIIB activity" evidence="11">
    <location>
        <position position="418"/>
    </location>
</feature>
<evidence type="ECO:0000256" key="3">
    <source>
        <dbReference type="ARBA" id="ARBA00022475"/>
    </source>
</evidence>
<feature type="transmembrane region" description="Helical" evidence="12">
    <location>
        <begin position="12"/>
        <end position="32"/>
    </location>
</feature>
<keyword evidence="10 12" id="KW-0472">Membrane</keyword>
<feature type="domain" description="PTS EIIC type-1" evidence="14">
    <location>
        <begin position="6"/>
        <end position="373"/>
    </location>
</feature>
<name>A0A1Y4LJ12_9FIRM</name>
<feature type="transmembrane region" description="Helical" evidence="12">
    <location>
        <begin position="100"/>
        <end position="118"/>
    </location>
</feature>
<dbReference type="GO" id="GO:0008982">
    <property type="term" value="F:protein-N(PI)-phosphohistidine-sugar phosphotransferase activity"/>
    <property type="evidence" value="ECO:0007669"/>
    <property type="project" value="InterPro"/>
</dbReference>
<dbReference type="PANTHER" id="PTHR30009">
    <property type="entry name" value="CYTOCHROME C-TYPE SYNTHESIS PROTEIN AND PTS TRANSMEMBRANE COMPONENT"/>
    <property type="match status" value="1"/>
</dbReference>
<dbReference type="InterPro" id="IPR013013">
    <property type="entry name" value="PTS_EIIC_1"/>
</dbReference>
<keyword evidence="4" id="KW-0762">Sugar transport</keyword>
<protein>
    <submittedName>
        <fullName evidence="15">PTS acetylglucosamine transporter subunit IIB</fullName>
    </submittedName>
</protein>
<organism evidence="15 16">
    <name type="scientific">Butyricicoccus pullicaecorum</name>
    <dbReference type="NCBI Taxonomy" id="501571"/>
    <lineage>
        <taxon>Bacteria</taxon>
        <taxon>Bacillati</taxon>
        <taxon>Bacillota</taxon>
        <taxon>Clostridia</taxon>
        <taxon>Eubacteriales</taxon>
        <taxon>Butyricicoccaceae</taxon>
        <taxon>Butyricicoccus</taxon>
    </lineage>
</organism>
<dbReference type="EMBL" id="NFKK01000002">
    <property type="protein sequence ID" value="OUP54122.1"/>
    <property type="molecule type" value="Genomic_DNA"/>
</dbReference>
<dbReference type="GO" id="GO:0015764">
    <property type="term" value="P:N-acetylglucosamine transport"/>
    <property type="evidence" value="ECO:0007669"/>
    <property type="project" value="TreeGrafter"/>
</dbReference>
<dbReference type="Pfam" id="PF00367">
    <property type="entry name" value="PTS_EIIB"/>
    <property type="match status" value="1"/>
</dbReference>
<keyword evidence="6" id="KW-0598">Phosphotransferase system</keyword>
<dbReference type="AlphaFoldDB" id="A0A1Y4LJ12"/>
<keyword evidence="2" id="KW-0813">Transport</keyword>
<dbReference type="GO" id="GO:0005886">
    <property type="term" value="C:plasma membrane"/>
    <property type="evidence" value="ECO:0007669"/>
    <property type="project" value="UniProtKB-SubCell"/>
</dbReference>
<dbReference type="RefSeq" id="WP_087370478.1">
    <property type="nucleotide sequence ID" value="NZ_NFKK01000002.1"/>
</dbReference>
<evidence type="ECO:0000256" key="4">
    <source>
        <dbReference type="ARBA" id="ARBA00022597"/>
    </source>
</evidence>
<keyword evidence="9 12" id="KW-1133">Transmembrane helix</keyword>
<feature type="transmembrane region" description="Helical" evidence="12">
    <location>
        <begin position="52"/>
        <end position="69"/>
    </location>
</feature>
<evidence type="ECO:0000256" key="6">
    <source>
        <dbReference type="ARBA" id="ARBA00022683"/>
    </source>
</evidence>
<proteinExistence type="predicted"/>
<evidence type="ECO:0000256" key="2">
    <source>
        <dbReference type="ARBA" id="ARBA00022448"/>
    </source>
</evidence>
<evidence type="ECO:0000256" key="11">
    <source>
        <dbReference type="PROSITE-ProRule" id="PRU00421"/>
    </source>
</evidence>